<keyword evidence="4 7" id="KW-0067">ATP-binding</keyword>
<evidence type="ECO:0000256" key="3">
    <source>
        <dbReference type="ARBA" id="ARBA00022741"/>
    </source>
</evidence>
<evidence type="ECO:0000259" key="6">
    <source>
        <dbReference type="PROSITE" id="PS50893"/>
    </source>
</evidence>
<sequence length="301" mass="32268">MSYSGAALRVRDIHVTYDRGRVTALRGVNLDVRHGERVALLGPNGAGKSTLTHVMLGLLAPTAGEVQVLGKRPRAAVDAGEIGAMLQETGLMREIRVGELVKLVTGLYGGQRKPADVLAEVGLEDLPKRSVSALSGGQRQRLKLALALAGDPKFLFLDEPTVALDVEARRRFWSVLATRAGIGITVLFTTHYLEEAEQNADRVVVLREGLVVADGTVNAVRSTMAGQRITFHANPVPDQEVLEGLPGVRTAEVHDDKVVLNSTNSDATLPALYQAIADVRDLSVTAASLEDALVELFQKES</sequence>
<protein>
    <submittedName>
        <fullName evidence="7">ABC-2 type transport system ATP-binding protein</fullName>
    </submittedName>
</protein>
<evidence type="ECO:0000256" key="1">
    <source>
        <dbReference type="ARBA" id="ARBA00004202"/>
    </source>
</evidence>
<reference evidence="7 8" key="1">
    <citation type="submission" date="2020-10" db="EMBL/GenBank/DDBJ databases">
        <title>Sequencing the genomes of 1000 actinobacteria strains.</title>
        <authorList>
            <person name="Klenk H.-P."/>
        </authorList>
    </citation>
    <scope>NUCLEOTIDE SEQUENCE [LARGE SCALE GENOMIC DNA]</scope>
    <source>
        <strain evidence="7 8">DSM 44653</strain>
    </source>
</reference>
<evidence type="ECO:0000256" key="4">
    <source>
        <dbReference type="ARBA" id="ARBA00022840"/>
    </source>
</evidence>
<dbReference type="InterPro" id="IPR017871">
    <property type="entry name" value="ABC_transporter-like_CS"/>
</dbReference>
<feature type="domain" description="ABC transporter" evidence="6">
    <location>
        <begin position="8"/>
        <end position="233"/>
    </location>
</feature>
<dbReference type="Gene3D" id="3.40.50.300">
    <property type="entry name" value="P-loop containing nucleotide triphosphate hydrolases"/>
    <property type="match status" value="1"/>
</dbReference>
<proteinExistence type="predicted"/>
<gene>
    <name evidence="7" type="ORF">H4696_000249</name>
</gene>
<dbReference type="PANTHER" id="PTHR42711">
    <property type="entry name" value="ABC TRANSPORTER ATP-BINDING PROTEIN"/>
    <property type="match status" value="1"/>
</dbReference>
<dbReference type="GO" id="GO:0005524">
    <property type="term" value="F:ATP binding"/>
    <property type="evidence" value="ECO:0007669"/>
    <property type="project" value="UniProtKB-KW"/>
</dbReference>
<name>A0ABR9HQF1_9PSEU</name>
<accession>A0ABR9HQF1</accession>
<comment type="caution">
    <text evidence="7">The sequence shown here is derived from an EMBL/GenBank/DDBJ whole genome shotgun (WGS) entry which is preliminary data.</text>
</comment>
<comment type="subcellular location">
    <subcellularLocation>
        <location evidence="1">Cell membrane</location>
        <topology evidence="1">Peripheral membrane protein</topology>
    </subcellularLocation>
</comment>
<dbReference type="RefSeq" id="WP_086860640.1">
    <property type="nucleotide sequence ID" value="NZ_JADBEG010000001.1"/>
</dbReference>
<keyword evidence="3" id="KW-0547">Nucleotide-binding</keyword>
<evidence type="ECO:0000313" key="8">
    <source>
        <dbReference type="Proteomes" id="UP000631670"/>
    </source>
</evidence>
<keyword evidence="8" id="KW-1185">Reference proteome</keyword>
<dbReference type="CDD" id="cd03230">
    <property type="entry name" value="ABC_DR_subfamily_A"/>
    <property type="match status" value="1"/>
</dbReference>
<dbReference type="Pfam" id="PF00005">
    <property type="entry name" value="ABC_tran"/>
    <property type="match status" value="1"/>
</dbReference>
<dbReference type="PROSITE" id="PS50893">
    <property type="entry name" value="ABC_TRANSPORTER_2"/>
    <property type="match status" value="1"/>
</dbReference>
<dbReference type="InterPro" id="IPR027417">
    <property type="entry name" value="P-loop_NTPase"/>
</dbReference>
<dbReference type="PROSITE" id="PS00211">
    <property type="entry name" value="ABC_TRANSPORTER_1"/>
    <property type="match status" value="1"/>
</dbReference>
<evidence type="ECO:0000256" key="5">
    <source>
        <dbReference type="ARBA" id="ARBA00023251"/>
    </source>
</evidence>
<dbReference type="Proteomes" id="UP000631670">
    <property type="component" value="Unassembled WGS sequence"/>
</dbReference>
<dbReference type="InterPro" id="IPR003439">
    <property type="entry name" value="ABC_transporter-like_ATP-bd"/>
</dbReference>
<keyword evidence="2" id="KW-0813">Transport</keyword>
<dbReference type="InterPro" id="IPR050763">
    <property type="entry name" value="ABC_transporter_ATP-binding"/>
</dbReference>
<organism evidence="7 8">
    <name type="scientific">Amycolatopsis lexingtonensis</name>
    <dbReference type="NCBI Taxonomy" id="218822"/>
    <lineage>
        <taxon>Bacteria</taxon>
        <taxon>Bacillati</taxon>
        <taxon>Actinomycetota</taxon>
        <taxon>Actinomycetes</taxon>
        <taxon>Pseudonocardiales</taxon>
        <taxon>Pseudonocardiaceae</taxon>
        <taxon>Amycolatopsis</taxon>
    </lineage>
</organism>
<evidence type="ECO:0000313" key="7">
    <source>
        <dbReference type="EMBL" id="MBE1493149.1"/>
    </source>
</evidence>
<evidence type="ECO:0000256" key="2">
    <source>
        <dbReference type="ARBA" id="ARBA00022448"/>
    </source>
</evidence>
<dbReference type="PANTHER" id="PTHR42711:SF17">
    <property type="entry name" value="ABC TRANSPORTER ATP-BINDING PROTEIN"/>
    <property type="match status" value="1"/>
</dbReference>
<dbReference type="InterPro" id="IPR003593">
    <property type="entry name" value="AAA+_ATPase"/>
</dbReference>
<dbReference type="SMART" id="SM00382">
    <property type="entry name" value="AAA"/>
    <property type="match status" value="1"/>
</dbReference>
<dbReference type="EMBL" id="JADBEG010000001">
    <property type="protein sequence ID" value="MBE1493149.1"/>
    <property type="molecule type" value="Genomic_DNA"/>
</dbReference>
<keyword evidence="5" id="KW-0046">Antibiotic resistance</keyword>
<dbReference type="SUPFAM" id="SSF52540">
    <property type="entry name" value="P-loop containing nucleoside triphosphate hydrolases"/>
    <property type="match status" value="1"/>
</dbReference>